<comment type="subcellular location">
    <subcellularLocation>
        <location evidence="1 4">Cell outer membrane</location>
    </subcellularLocation>
</comment>
<dbReference type="Proteomes" id="UP000509458">
    <property type="component" value="Chromosome"/>
</dbReference>
<reference evidence="7 8" key="1">
    <citation type="submission" date="2020-06" db="EMBL/GenBank/DDBJ databases">
        <authorList>
            <person name="Duchaud E."/>
        </authorList>
    </citation>
    <scope>NUCLEOTIDE SEQUENCE [LARGE SCALE GENOMIC DNA]</scope>
    <source>
        <strain evidence="7">Alteromonas fortis</strain>
    </source>
</reference>
<sequence length="905" mass="100623">MKIKKLSMVASAVGTILCTNIGTAQEIDKSVEVIEVKGVRTSLIAATANKRYSDQIEDSIIADDIGKLPDVTVAESLGRVAGVQVDQGIGEGSSVSIRGLRDNVILYNGRTIVDVNGRGGTGMDTLNTSTYSIMAMVPSALTKSLTVTKLSSADMIDGAMGGVINIKSQTAFDNPGEQKAFSYAVNYNDQNNSLGNQLFGSYSNTFSDDQVGILLSANLDKREVSQDGVGTFNGWTSLATDRMATDSDGNRLDLDAQGAEQKLFINSDPRFQQIIDDRDRLSASSIVQWQPLETLYFVFDALYSKFDSVRDRHWLSTPLLGDFSNAVVDENNFLVAGSAQSPLQNNAEYVDLSTDLLSVALQNEWQITDEAIISSELTYSNSESDRIQVFNRVQTLETFDIDFDVREGDFGGEFNFDADPLDKRAYRWNNYFDNKQSTRTEHYALSIDSDIYLDSPIFTKLEAGVRLQRYQTNTDAGNRQLVPFRNQPTDNLIDYEQKFNLDGFFETFSNTDYLPNALSELPRSYLIGQGRNIVGCEFVIDVFTEADRQKCLNPDADINNLLSTWNIEEDHLAAYLKINYDFEFAGMRASGNFGGRWLKRDLTSIGNQAVSSTEVTGSTVEVTNSTFLPSVIFNLDVTDDFKLRLGGAKVLAYPSTASMRNSFRLFVRTDTDDNGNLVPGFGNGGSPELKPFEATQFDVSAEWYFNESSAFTTTLFTKDIASFVIPRQNNLSFPSYPEVPFFTIAQDANGEGGTIEGIEFYYQQAFDFLPAPFDGFGVTASYAVINSDTDLTDLSGNPQPYLGLSKKSGNLIAYYEKEKHSIRVAYNFRDPYLQSIGTEDLGWYSDEFNQLALTYKYTINDNMSVSLQGNNLTEENNRTYAQFPIALLTNTERGRTLRASFTMKW</sequence>
<dbReference type="InterPro" id="IPR012910">
    <property type="entry name" value="Plug_dom"/>
</dbReference>
<dbReference type="Pfam" id="PF07715">
    <property type="entry name" value="Plug"/>
    <property type="match status" value="1"/>
</dbReference>
<dbReference type="Gene3D" id="2.170.130.10">
    <property type="entry name" value="TonB-dependent receptor, plug domain"/>
    <property type="match status" value="1"/>
</dbReference>
<accession>A0A6T9Y569</accession>
<feature type="domain" description="TonB-dependent receptor plug" evidence="6">
    <location>
        <begin position="54"/>
        <end position="163"/>
    </location>
</feature>
<dbReference type="RefSeq" id="WP_179983864.1">
    <property type="nucleotide sequence ID" value="NZ_LR812090.1"/>
</dbReference>
<dbReference type="PANTHER" id="PTHR40980">
    <property type="entry name" value="PLUG DOMAIN-CONTAINING PROTEIN"/>
    <property type="match status" value="1"/>
</dbReference>
<dbReference type="PANTHER" id="PTHR40980:SF3">
    <property type="entry name" value="TONB-DEPENDENT RECEPTOR-LIKE BETA-BARREL DOMAIN-CONTAINING PROTEIN"/>
    <property type="match status" value="1"/>
</dbReference>
<dbReference type="Pfam" id="PF00593">
    <property type="entry name" value="TonB_dep_Rec_b-barrel"/>
    <property type="match status" value="1"/>
</dbReference>
<evidence type="ECO:0000256" key="1">
    <source>
        <dbReference type="ARBA" id="ARBA00004442"/>
    </source>
</evidence>
<gene>
    <name evidence="7" type="ORF">ALFOR1_31506</name>
</gene>
<dbReference type="SUPFAM" id="SSF56935">
    <property type="entry name" value="Porins"/>
    <property type="match status" value="1"/>
</dbReference>
<protein>
    <submittedName>
        <fullName evidence="7">TonB-dependent receptor</fullName>
    </submittedName>
</protein>
<evidence type="ECO:0000256" key="3">
    <source>
        <dbReference type="ARBA" id="ARBA00023237"/>
    </source>
</evidence>
<dbReference type="Gene3D" id="2.40.170.20">
    <property type="entry name" value="TonB-dependent receptor, beta-barrel domain"/>
    <property type="match status" value="1"/>
</dbReference>
<evidence type="ECO:0000256" key="4">
    <source>
        <dbReference type="RuleBase" id="RU003357"/>
    </source>
</evidence>
<keyword evidence="3" id="KW-0998">Cell outer membrane</keyword>
<dbReference type="NCBIfam" id="TIGR01782">
    <property type="entry name" value="TonB-Xanth-Caul"/>
    <property type="match status" value="1"/>
</dbReference>
<evidence type="ECO:0000256" key="2">
    <source>
        <dbReference type="ARBA" id="ARBA00023136"/>
    </source>
</evidence>
<evidence type="ECO:0000313" key="8">
    <source>
        <dbReference type="Proteomes" id="UP000509458"/>
    </source>
</evidence>
<organism evidence="7 8">
    <name type="scientific">Alteromonas macleodii</name>
    <name type="common">Pseudoalteromonas macleodii</name>
    <dbReference type="NCBI Taxonomy" id="28108"/>
    <lineage>
        <taxon>Bacteria</taxon>
        <taxon>Pseudomonadati</taxon>
        <taxon>Pseudomonadota</taxon>
        <taxon>Gammaproteobacteria</taxon>
        <taxon>Alteromonadales</taxon>
        <taxon>Alteromonadaceae</taxon>
        <taxon>Alteromonas/Salinimonas group</taxon>
        <taxon>Alteromonas</taxon>
    </lineage>
</organism>
<name>A0A6T9Y569_ALTMA</name>
<feature type="domain" description="TonB-dependent receptor-like beta-barrel" evidence="5">
    <location>
        <begin position="399"/>
        <end position="872"/>
    </location>
</feature>
<evidence type="ECO:0000259" key="5">
    <source>
        <dbReference type="Pfam" id="PF00593"/>
    </source>
</evidence>
<dbReference type="InterPro" id="IPR000531">
    <property type="entry name" value="Beta-barrel_TonB"/>
</dbReference>
<dbReference type="InterPro" id="IPR010104">
    <property type="entry name" value="TonB_rcpt_bac"/>
</dbReference>
<keyword evidence="7" id="KW-0675">Receptor</keyword>
<proteinExistence type="inferred from homology"/>
<evidence type="ECO:0000259" key="6">
    <source>
        <dbReference type="Pfam" id="PF07715"/>
    </source>
</evidence>
<dbReference type="GO" id="GO:0009279">
    <property type="term" value="C:cell outer membrane"/>
    <property type="evidence" value="ECO:0007669"/>
    <property type="project" value="UniProtKB-SubCell"/>
</dbReference>
<comment type="similarity">
    <text evidence="4">Belongs to the TonB-dependent receptor family.</text>
</comment>
<keyword evidence="4" id="KW-0798">TonB box</keyword>
<keyword evidence="2 4" id="KW-0472">Membrane</keyword>
<dbReference type="InterPro" id="IPR036942">
    <property type="entry name" value="Beta-barrel_TonB_sf"/>
</dbReference>
<dbReference type="InterPro" id="IPR037066">
    <property type="entry name" value="Plug_dom_sf"/>
</dbReference>
<dbReference type="EMBL" id="LR812090">
    <property type="protein sequence ID" value="CAB9494515.1"/>
    <property type="molecule type" value="Genomic_DNA"/>
</dbReference>
<dbReference type="AlphaFoldDB" id="A0A6T9Y569"/>
<evidence type="ECO:0000313" key="7">
    <source>
        <dbReference type="EMBL" id="CAB9494515.1"/>
    </source>
</evidence>